<reference evidence="1 2" key="1">
    <citation type="submission" date="2024-01" db="EMBL/GenBank/DDBJ databases">
        <title>Complete genome of Cladobotryum mycophilum ATHUM6906.</title>
        <authorList>
            <person name="Christinaki A.C."/>
            <person name="Myridakis A.I."/>
            <person name="Kouvelis V.N."/>
        </authorList>
    </citation>
    <scope>NUCLEOTIDE SEQUENCE [LARGE SCALE GENOMIC DNA]</scope>
    <source>
        <strain evidence="1 2">ATHUM6906</strain>
    </source>
</reference>
<evidence type="ECO:0000313" key="1">
    <source>
        <dbReference type="EMBL" id="KAK5990348.1"/>
    </source>
</evidence>
<protein>
    <submittedName>
        <fullName evidence="1">Uncharacterized protein</fullName>
    </submittedName>
</protein>
<dbReference type="Proteomes" id="UP001338125">
    <property type="component" value="Unassembled WGS sequence"/>
</dbReference>
<evidence type="ECO:0000313" key="2">
    <source>
        <dbReference type="Proteomes" id="UP001338125"/>
    </source>
</evidence>
<proteinExistence type="predicted"/>
<gene>
    <name evidence="1" type="ORF">PT974_08615</name>
</gene>
<name>A0ABR0SDW4_9HYPO</name>
<comment type="caution">
    <text evidence="1">The sequence shown here is derived from an EMBL/GenBank/DDBJ whole genome shotgun (WGS) entry which is preliminary data.</text>
</comment>
<organism evidence="1 2">
    <name type="scientific">Cladobotryum mycophilum</name>
    <dbReference type="NCBI Taxonomy" id="491253"/>
    <lineage>
        <taxon>Eukaryota</taxon>
        <taxon>Fungi</taxon>
        <taxon>Dikarya</taxon>
        <taxon>Ascomycota</taxon>
        <taxon>Pezizomycotina</taxon>
        <taxon>Sordariomycetes</taxon>
        <taxon>Hypocreomycetidae</taxon>
        <taxon>Hypocreales</taxon>
        <taxon>Hypocreaceae</taxon>
        <taxon>Cladobotryum</taxon>
    </lineage>
</organism>
<sequence>MAARISRRALRSLSSRLRPFTTQRTYSSSPIREQTAFSYSIPVGTKLHYEQLFESISKRKVIANPAGHNAAVLLATPDFARTLEDEEFMSQFVKTMSASAQVDQFHVLGAIVDHVAPPVGSYKPIQGISVLRGHLDDMLPQLWETAPPKSQDDADTVSALSFKLGKPHHAQQVTWSPDRELQVVADLGLFAPLVPLTSPRAVTESFGNIIRGIEVEGKSIPASTELEEAVNALHKHSISSGIMSGPVGVWAVVTPYESESSDLAEWLENGPDPIVAGQDVEDVKDLTRATATHLRTLYGLGGRFYKILSGGGGWGAKKGLLSLDPQQTHFALSEEEQMAGFMKTMSDSGFTPRGSRIQFFMSAPALPEVNRPLVPGIAFGVSGETSYPEDPEAIEGFIGGHFGALSNHAVFLSGPGSPNGEGTKLSVPHSQIFAADEDRTGESDNSILGNLVPDVGSLAVFGWAKAFL</sequence>
<dbReference type="EMBL" id="JAVFKD010000014">
    <property type="protein sequence ID" value="KAK5990348.1"/>
    <property type="molecule type" value="Genomic_DNA"/>
</dbReference>
<accession>A0ABR0SDW4</accession>
<keyword evidence="2" id="KW-1185">Reference proteome</keyword>